<name>A0ACC1A2A7_9ROSI</name>
<dbReference type="EMBL" id="CM047908">
    <property type="protein sequence ID" value="KAJ0081619.1"/>
    <property type="molecule type" value="Genomic_DNA"/>
</dbReference>
<reference evidence="2" key="1">
    <citation type="journal article" date="2023" name="G3 (Bethesda)">
        <title>Genome assembly and association tests identify interacting loci associated with vigor, precocity, and sex in interspecific pistachio rootstocks.</title>
        <authorList>
            <person name="Palmer W."/>
            <person name="Jacygrad E."/>
            <person name="Sagayaradj S."/>
            <person name="Cavanaugh K."/>
            <person name="Han R."/>
            <person name="Bertier L."/>
            <person name="Beede B."/>
            <person name="Kafkas S."/>
            <person name="Golino D."/>
            <person name="Preece J."/>
            <person name="Michelmore R."/>
        </authorList>
    </citation>
    <scope>NUCLEOTIDE SEQUENCE [LARGE SCALE GENOMIC DNA]</scope>
</reference>
<evidence type="ECO:0000313" key="1">
    <source>
        <dbReference type="EMBL" id="KAJ0081619.1"/>
    </source>
</evidence>
<gene>
    <name evidence="1" type="ORF">Patl1_09842</name>
</gene>
<accession>A0ACC1A2A7</accession>
<dbReference type="Proteomes" id="UP001164250">
    <property type="component" value="Chromosome 12"/>
</dbReference>
<sequence length="42" mass="4623">MMVAGLKRSQKPLKPAQQRRSCQVESNVGGVSIHLIKSPYSI</sequence>
<evidence type="ECO:0000313" key="2">
    <source>
        <dbReference type="Proteomes" id="UP001164250"/>
    </source>
</evidence>
<comment type="caution">
    <text evidence="1">The sequence shown here is derived from an EMBL/GenBank/DDBJ whole genome shotgun (WGS) entry which is preliminary data.</text>
</comment>
<protein>
    <submittedName>
        <fullName evidence="1">Uncharacterized protein</fullName>
    </submittedName>
</protein>
<proteinExistence type="predicted"/>
<keyword evidence="2" id="KW-1185">Reference proteome</keyword>
<organism evidence="1 2">
    <name type="scientific">Pistacia atlantica</name>
    <dbReference type="NCBI Taxonomy" id="434234"/>
    <lineage>
        <taxon>Eukaryota</taxon>
        <taxon>Viridiplantae</taxon>
        <taxon>Streptophyta</taxon>
        <taxon>Embryophyta</taxon>
        <taxon>Tracheophyta</taxon>
        <taxon>Spermatophyta</taxon>
        <taxon>Magnoliopsida</taxon>
        <taxon>eudicotyledons</taxon>
        <taxon>Gunneridae</taxon>
        <taxon>Pentapetalae</taxon>
        <taxon>rosids</taxon>
        <taxon>malvids</taxon>
        <taxon>Sapindales</taxon>
        <taxon>Anacardiaceae</taxon>
        <taxon>Pistacia</taxon>
    </lineage>
</organism>